<evidence type="ECO:0000313" key="2">
    <source>
        <dbReference type="EMBL" id="KOX75616.1"/>
    </source>
</evidence>
<dbReference type="PANTHER" id="PTHR11607:SF70">
    <property type="entry name" value="ALPHA-MANNOSIDASE"/>
    <property type="match status" value="1"/>
</dbReference>
<feature type="domain" description="Glycoside hydrolase family 38 N-terminal" evidence="1">
    <location>
        <begin position="55"/>
        <end position="104"/>
    </location>
</feature>
<dbReference type="Pfam" id="PF01074">
    <property type="entry name" value="Glyco_hydro_38N"/>
    <property type="match status" value="1"/>
</dbReference>
<dbReference type="GO" id="GO:0000139">
    <property type="term" value="C:Golgi membrane"/>
    <property type="evidence" value="ECO:0007669"/>
    <property type="project" value="TreeGrafter"/>
</dbReference>
<dbReference type="InterPro" id="IPR050843">
    <property type="entry name" value="Glycosyl_Hydrlase_38"/>
</dbReference>
<dbReference type="InterPro" id="IPR000602">
    <property type="entry name" value="Glyco_hydro_38_N"/>
</dbReference>
<dbReference type="InterPro" id="IPR011330">
    <property type="entry name" value="Glyco_hydro/deAcase_b/a-brl"/>
</dbReference>
<dbReference type="SUPFAM" id="SSF88713">
    <property type="entry name" value="Glycoside hydrolase/deacetylase"/>
    <property type="match status" value="1"/>
</dbReference>
<dbReference type="EMBL" id="KQ435760">
    <property type="protein sequence ID" value="KOX75616.1"/>
    <property type="molecule type" value="Genomic_DNA"/>
</dbReference>
<dbReference type="OrthoDB" id="10261055at2759"/>
<dbReference type="GO" id="GO:0006491">
    <property type="term" value="P:N-glycan processing"/>
    <property type="evidence" value="ECO:0007669"/>
    <property type="project" value="TreeGrafter"/>
</dbReference>
<dbReference type="PANTHER" id="PTHR11607">
    <property type="entry name" value="ALPHA-MANNOSIDASE"/>
    <property type="match status" value="1"/>
</dbReference>
<proteinExistence type="predicted"/>
<dbReference type="GO" id="GO:0004559">
    <property type="term" value="F:alpha-mannosidase activity"/>
    <property type="evidence" value="ECO:0007669"/>
    <property type="project" value="InterPro"/>
</dbReference>
<keyword evidence="3" id="KW-1185">Reference proteome</keyword>
<accession>A0A0M9A3C9</accession>
<evidence type="ECO:0000259" key="1">
    <source>
        <dbReference type="Pfam" id="PF01074"/>
    </source>
</evidence>
<dbReference type="InterPro" id="IPR027291">
    <property type="entry name" value="Glyco_hydro_38_N_sf"/>
</dbReference>
<organism evidence="2 3">
    <name type="scientific">Melipona quadrifasciata</name>
    <dbReference type="NCBI Taxonomy" id="166423"/>
    <lineage>
        <taxon>Eukaryota</taxon>
        <taxon>Metazoa</taxon>
        <taxon>Ecdysozoa</taxon>
        <taxon>Arthropoda</taxon>
        <taxon>Hexapoda</taxon>
        <taxon>Insecta</taxon>
        <taxon>Pterygota</taxon>
        <taxon>Neoptera</taxon>
        <taxon>Endopterygota</taxon>
        <taxon>Hymenoptera</taxon>
        <taxon>Apocrita</taxon>
        <taxon>Aculeata</taxon>
        <taxon>Apoidea</taxon>
        <taxon>Anthophila</taxon>
        <taxon>Apidae</taxon>
        <taxon>Melipona</taxon>
    </lineage>
</organism>
<reference evidence="2 3" key="1">
    <citation type="submission" date="2015-07" db="EMBL/GenBank/DDBJ databases">
        <title>The genome of Melipona quadrifasciata.</title>
        <authorList>
            <person name="Pan H."/>
            <person name="Kapheim K."/>
        </authorList>
    </citation>
    <scope>NUCLEOTIDE SEQUENCE [LARGE SCALE GENOMIC DNA]</scope>
    <source>
        <strain evidence="2">0111107301</strain>
        <tissue evidence="2">Whole body</tissue>
    </source>
</reference>
<dbReference type="Proteomes" id="UP000053105">
    <property type="component" value="Unassembled WGS sequence"/>
</dbReference>
<dbReference type="AlphaFoldDB" id="A0A0M9A3C9"/>
<dbReference type="GO" id="GO:0006013">
    <property type="term" value="P:mannose metabolic process"/>
    <property type="evidence" value="ECO:0007669"/>
    <property type="project" value="InterPro"/>
</dbReference>
<gene>
    <name evidence="2" type="ORF">WN51_12805</name>
</gene>
<name>A0A0M9A3C9_9HYME</name>
<protein>
    <submittedName>
        <fullName evidence="2">Alpha-mannosidase 2x</fullName>
    </submittedName>
</protein>
<sequence length="119" mass="14171">MKNQRYWEIGDRERIVVAAKRWLVEWGRTRENLYEELNILCIRLGTNRAFLSVLQVILVPHSHTDPGCVKTFEQYFHSSTRSILNNMVSKLQQWPNMTFIWSEKVTTIYNLAHNSPMFK</sequence>
<evidence type="ECO:0000313" key="3">
    <source>
        <dbReference type="Proteomes" id="UP000053105"/>
    </source>
</evidence>
<dbReference type="Gene3D" id="3.20.110.10">
    <property type="entry name" value="Glycoside hydrolase 38, N terminal domain"/>
    <property type="match status" value="1"/>
</dbReference>
<dbReference type="STRING" id="166423.A0A0M9A3C9"/>